<dbReference type="Pfam" id="PF14529">
    <property type="entry name" value="Exo_endo_phos_2"/>
    <property type="match status" value="1"/>
</dbReference>
<evidence type="ECO:0000313" key="2">
    <source>
        <dbReference type="EMBL" id="RYN71383.1"/>
    </source>
</evidence>
<evidence type="ECO:0000259" key="1">
    <source>
        <dbReference type="Pfam" id="PF14529"/>
    </source>
</evidence>
<feature type="non-terminal residue" evidence="2">
    <location>
        <position position="335"/>
    </location>
</feature>
<gene>
    <name evidence="2" type="ORF">AA0119_g13666</name>
</gene>
<sequence length="335" mass="38368">ARVCFFINKRLDHKKWQFKEHSRDICSLTVEFGDDQQEEQNVIIHNVYNPARRSESDSTVLVGVRTILHDNQSSEQILLGDFNLHHPMWGGTGVRHIDPESADLLAIMEDFNLGSTLPPGTITYEERTSRTTIDLCLVTVGLVDRVVRSQVDRDLDHDSDHLPISTVIDMRIQQLDATPKRDWKRLDEAVYNKALKQALPPLRRPANKTALDTYVQEIVGAIQGAINKAIPYSRPSDRIREGWSEECRAVLAEAKRLKRVHSQRHTGESWEAYRAARNHKARTIKKALRDAHREQVEQASKSPEALWRLVKWAKTRENPAPVVTPAIQHPETQQE</sequence>
<feature type="domain" description="Endonuclease/exonuclease/phosphatase" evidence="1">
    <location>
        <begin position="43"/>
        <end position="164"/>
    </location>
</feature>
<feature type="non-terminal residue" evidence="2">
    <location>
        <position position="1"/>
    </location>
</feature>
<evidence type="ECO:0000313" key="3">
    <source>
        <dbReference type="Proteomes" id="UP000293195"/>
    </source>
</evidence>
<organism evidence="2 3">
    <name type="scientific">Alternaria tenuissima</name>
    <dbReference type="NCBI Taxonomy" id="119927"/>
    <lineage>
        <taxon>Eukaryota</taxon>
        <taxon>Fungi</taxon>
        <taxon>Dikarya</taxon>
        <taxon>Ascomycota</taxon>
        <taxon>Pezizomycotina</taxon>
        <taxon>Dothideomycetes</taxon>
        <taxon>Pleosporomycetidae</taxon>
        <taxon>Pleosporales</taxon>
        <taxon>Pleosporineae</taxon>
        <taxon>Pleosporaceae</taxon>
        <taxon>Alternaria</taxon>
        <taxon>Alternaria sect. Alternaria</taxon>
        <taxon>Alternaria alternata complex</taxon>
    </lineage>
</organism>
<dbReference type="InterPro" id="IPR036691">
    <property type="entry name" value="Endo/exonu/phosph_ase_sf"/>
</dbReference>
<proteinExistence type="predicted"/>
<keyword evidence="3" id="KW-1185">Reference proteome</keyword>
<accession>A0ABY0FN21</accession>
<reference evidence="3" key="1">
    <citation type="journal article" date="2019" name="bioRxiv">
        <title>Genomics, evolutionary history and diagnostics of the Alternaria alternata species group including apple and Asian pear pathotypes.</title>
        <authorList>
            <person name="Armitage A.D."/>
            <person name="Cockerton H.M."/>
            <person name="Sreenivasaprasad S."/>
            <person name="Woodhall J.W."/>
            <person name="Lane C.R."/>
            <person name="Harrison R.J."/>
            <person name="Clarkson J.P."/>
        </authorList>
    </citation>
    <scope>NUCLEOTIDE SEQUENCE [LARGE SCALE GENOMIC DNA]</scope>
    <source>
        <strain evidence="3">FERA 635</strain>
    </source>
</reference>
<dbReference type="Proteomes" id="UP000293195">
    <property type="component" value="Unassembled WGS sequence"/>
</dbReference>
<dbReference type="InterPro" id="IPR005135">
    <property type="entry name" value="Endo/exonuclease/phosphatase"/>
</dbReference>
<comment type="caution">
    <text evidence="2">The sequence shown here is derived from an EMBL/GenBank/DDBJ whole genome shotgun (WGS) entry which is preliminary data.</text>
</comment>
<protein>
    <recommendedName>
        <fullName evidence="1">Endonuclease/exonuclease/phosphatase domain-containing protein</fullName>
    </recommendedName>
</protein>
<name>A0ABY0FN21_9PLEO</name>
<dbReference type="Gene3D" id="3.60.10.10">
    <property type="entry name" value="Endonuclease/exonuclease/phosphatase"/>
    <property type="match status" value="1"/>
</dbReference>
<dbReference type="EMBL" id="PDXF01000654">
    <property type="protein sequence ID" value="RYN71383.1"/>
    <property type="molecule type" value="Genomic_DNA"/>
</dbReference>
<dbReference type="SUPFAM" id="SSF56219">
    <property type="entry name" value="DNase I-like"/>
    <property type="match status" value="1"/>
</dbReference>